<dbReference type="GO" id="GO:0071949">
    <property type="term" value="F:FAD binding"/>
    <property type="evidence" value="ECO:0007669"/>
    <property type="project" value="InterPro"/>
</dbReference>
<dbReference type="GeneID" id="66988120"/>
<dbReference type="SUPFAM" id="SSF56176">
    <property type="entry name" value="FAD-binding/transporter-associated domain-like"/>
    <property type="match status" value="1"/>
</dbReference>
<keyword evidence="5" id="KW-0560">Oxidoreductase</keyword>
<keyword evidence="3" id="KW-0285">Flavoprotein</keyword>
<dbReference type="PANTHER" id="PTHR42973">
    <property type="entry name" value="BINDING OXIDOREDUCTASE, PUTATIVE (AFU_ORTHOLOGUE AFUA_1G17690)-RELATED"/>
    <property type="match status" value="1"/>
</dbReference>
<evidence type="ECO:0000256" key="1">
    <source>
        <dbReference type="ARBA" id="ARBA00001974"/>
    </source>
</evidence>
<dbReference type="InterPro" id="IPR006094">
    <property type="entry name" value="Oxid_FAD_bind_N"/>
</dbReference>
<dbReference type="Pfam" id="PF08031">
    <property type="entry name" value="BBE"/>
    <property type="match status" value="1"/>
</dbReference>
<name>A0A8E0UX12_9EURO</name>
<dbReference type="InterPro" id="IPR016169">
    <property type="entry name" value="FAD-bd_PCMH_sub2"/>
</dbReference>
<dbReference type="PROSITE" id="PS00862">
    <property type="entry name" value="OX2_COVAL_FAD"/>
    <property type="match status" value="1"/>
</dbReference>
<dbReference type="PANTHER" id="PTHR42973:SF39">
    <property type="entry name" value="FAD-BINDING PCMH-TYPE DOMAIN-CONTAINING PROTEIN"/>
    <property type="match status" value="1"/>
</dbReference>
<comment type="similarity">
    <text evidence="2">Belongs to the oxygen-dependent FAD-linked oxidoreductase family.</text>
</comment>
<dbReference type="InterPro" id="IPR016166">
    <property type="entry name" value="FAD-bd_PCMH"/>
</dbReference>
<dbReference type="InterPro" id="IPR006093">
    <property type="entry name" value="Oxy_OxRdtase_FAD_BS"/>
</dbReference>
<dbReference type="RefSeq" id="XP_043142086.1">
    <property type="nucleotide sequence ID" value="XM_043286151.1"/>
</dbReference>
<dbReference type="AlphaFoldDB" id="A0A8E0UX12"/>
<dbReference type="Pfam" id="PF01565">
    <property type="entry name" value="FAD_binding_4"/>
    <property type="match status" value="1"/>
</dbReference>
<proteinExistence type="inferred from homology"/>
<gene>
    <name evidence="7" type="ORF">Aud_000644</name>
</gene>
<evidence type="ECO:0000256" key="4">
    <source>
        <dbReference type="ARBA" id="ARBA00022827"/>
    </source>
</evidence>
<dbReference type="Gene3D" id="3.40.462.20">
    <property type="match status" value="1"/>
</dbReference>
<feature type="domain" description="FAD-binding PCMH-type" evidence="6">
    <location>
        <begin position="29"/>
        <end position="202"/>
    </location>
</feature>
<sequence length="439" mass="48902">MQIIWRDSDAANPSSIYEAARTRGVFNKRHPPKFPLAIAKASSDADVVAAVQLAITHNARVAVRAGGHSFPVWSLQDDAVLIDLGEWRECVVDAPKGIASVTPGVTSQEINEVLVSQGLMFPAGHCGDVGLGGFLLQGGMGWNCGNWGWACERVDAVEVVTAQAQRLLCNAEQNSELYWAARGAGPAFPGVVTRFHLRVLPYYSDGVRSSGYIYPARLYRPVFNWVLSTVPDLDHDTEITALSQFRNGELCFSILLVCMKETAAQAADALQPLHETRPTGALTEWFCQEDSLANLYREKAKSNPPGRRWCSANTYLEDKHDVVSILEEGFLALPSPDSYAFWCPIAPTSKRKLPDMAFSMQSDHYFAVYAGWKDESDDGRCQSWLQLVMDKIKAHGIGAYIGDSDFSVRPDRYWAEDNEDRLREIRRRWDPDTRFCGFP</sequence>
<protein>
    <recommendedName>
        <fullName evidence="6">FAD-binding PCMH-type domain-containing protein</fullName>
    </recommendedName>
</protein>
<comment type="caution">
    <text evidence="7">The sequence shown here is derived from an EMBL/GenBank/DDBJ whole genome shotgun (WGS) entry which is preliminary data.</text>
</comment>
<evidence type="ECO:0000313" key="7">
    <source>
        <dbReference type="EMBL" id="GIC84820.1"/>
    </source>
</evidence>
<dbReference type="InterPro" id="IPR036318">
    <property type="entry name" value="FAD-bd_PCMH-like_sf"/>
</dbReference>
<comment type="cofactor">
    <cofactor evidence="1">
        <name>FAD</name>
        <dbReference type="ChEBI" id="CHEBI:57692"/>
    </cofactor>
</comment>
<dbReference type="EMBL" id="BBXM02000001">
    <property type="protein sequence ID" value="GIC84820.1"/>
    <property type="molecule type" value="Genomic_DNA"/>
</dbReference>
<dbReference type="InterPro" id="IPR050416">
    <property type="entry name" value="FAD-linked_Oxidoreductase"/>
</dbReference>
<dbReference type="Gene3D" id="3.30.465.10">
    <property type="match status" value="1"/>
</dbReference>
<evidence type="ECO:0000256" key="5">
    <source>
        <dbReference type="ARBA" id="ARBA00023002"/>
    </source>
</evidence>
<reference evidence="7" key="2">
    <citation type="submission" date="2021-01" db="EMBL/GenBank/DDBJ databases">
        <title>Pan-genome distribution and transcriptional activeness of fungal secondary metabolism genes in Aspergillus section Fumigati.</title>
        <authorList>
            <person name="Takahashi H."/>
            <person name="Umemura M."/>
            <person name="Ninomiya A."/>
            <person name="Kusuya Y."/>
            <person name="Urayama S."/>
            <person name="Shimizu M."/>
            <person name="Watanabe A."/>
            <person name="Kamei K."/>
            <person name="Yaguchi T."/>
            <person name="Hagiwara D."/>
        </authorList>
    </citation>
    <scope>NUCLEOTIDE SEQUENCE</scope>
    <source>
        <strain evidence="7">IFM 46973</strain>
    </source>
</reference>
<evidence type="ECO:0000259" key="6">
    <source>
        <dbReference type="PROSITE" id="PS51387"/>
    </source>
</evidence>
<keyword evidence="4" id="KW-0274">FAD</keyword>
<evidence type="ECO:0000256" key="3">
    <source>
        <dbReference type="ARBA" id="ARBA00022630"/>
    </source>
</evidence>
<dbReference type="Proteomes" id="UP000036893">
    <property type="component" value="Unassembled WGS sequence"/>
</dbReference>
<reference evidence="7" key="1">
    <citation type="journal article" date="2015" name="Genome Announc.">
        <title>Draft Genome Sequence of the Pathogenic Filamentous Fungus Aspergillus udagawae Strain IFM 46973T.</title>
        <authorList>
            <person name="Kusuya Y."/>
            <person name="Takahashi-Nakaguchi A."/>
            <person name="Takahashi H."/>
            <person name="Yaguchi T."/>
        </authorList>
    </citation>
    <scope>NUCLEOTIDE SEQUENCE</scope>
    <source>
        <strain evidence="7">IFM 46973</strain>
    </source>
</reference>
<evidence type="ECO:0000256" key="2">
    <source>
        <dbReference type="ARBA" id="ARBA00005466"/>
    </source>
</evidence>
<organism evidence="7 8">
    <name type="scientific">Aspergillus udagawae</name>
    <dbReference type="NCBI Taxonomy" id="91492"/>
    <lineage>
        <taxon>Eukaryota</taxon>
        <taxon>Fungi</taxon>
        <taxon>Dikarya</taxon>
        <taxon>Ascomycota</taxon>
        <taxon>Pezizomycotina</taxon>
        <taxon>Eurotiomycetes</taxon>
        <taxon>Eurotiomycetidae</taxon>
        <taxon>Eurotiales</taxon>
        <taxon>Aspergillaceae</taxon>
        <taxon>Aspergillus</taxon>
        <taxon>Aspergillus subgen. Fumigati</taxon>
    </lineage>
</organism>
<evidence type="ECO:0000313" key="8">
    <source>
        <dbReference type="Proteomes" id="UP000036893"/>
    </source>
</evidence>
<dbReference type="PROSITE" id="PS51387">
    <property type="entry name" value="FAD_PCMH"/>
    <property type="match status" value="1"/>
</dbReference>
<dbReference type="InterPro" id="IPR012951">
    <property type="entry name" value="BBE"/>
</dbReference>
<dbReference type="GO" id="GO:0016491">
    <property type="term" value="F:oxidoreductase activity"/>
    <property type="evidence" value="ECO:0007669"/>
    <property type="project" value="UniProtKB-KW"/>
</dbReference>
<accession>A0A8E0UX12</accession>